<sequence>MYQFTIPFHHHGQSSIPIQQPFQTTTQKPPILHFTAPNHHYILTQTNQAFQVVVPHLCTKLSHELVFHQEPKLFDRGPIHHLNPSLIPKPLCTLPHNHHQSPLIPKSQFTIKIAPWPKINNQTTYPNHHHTFLIIQPIAHTQSTPSPKLFAVAATADISASPRPPLLRNTQITAPHSAPTSSLCSPPHRLVDPIRAVAQASRAQPSTDLPALCSEENGEEE</sequence>
<gene>
    <name evidence="2" type="ORF">M0R45_006380</name>
</gene>
<feature type="compositionally biased region" description="Polar residues" evidence="1">
    <location>
        <begin position="168"/>
        <end position="184"/>
    </location>
</feature>
<dbReference type="AlphaFoldDB" id="A0AAW1YQW5"/>
<evidence type="ECO:0000313" key="2">
    <source>
        <dbReference type="EMBL" id="KAK9950914.1"/>
    </source>
</evidence>
<dbReference type="EMBL" id="JBEDUW010000001">
    <property type="protein sequence ID" value="KAK9950914.1"/>
    <property type="molecule type" value="Genomic_DNA"/>
</dbReference>
<accession>A0AAW1YQW5</accession>
<feature type="region of interest" description="Disordered" evidence="1">
    <location>
        <begin position="162"/>
        <end position="221"/>
    </location>
</feature>
<evidence type="ECO:0000256" key="1">
    <source>
        <dbReference type="SAM" id="MobiDB-lite"/>
    </source>
</evidence>
<dbReference type="Proteomes" id="UP001457282">
    <property type="component" value="Unassembled WGS sequence"/>
</dbReference>
<organism evidence="2 3">
    <name type="scientific">Rubus argutus</name>
    <name type="common">Southern blackberry</name>
    <dbReference type="NCBI Taxonomy" id="59490"/>
    <lineage>
        <taxon>Eukaryota</taxon>
        <taxon>Viridiplantae</taxon>
        <taxon>Streptophyta</taxon>
        <taxon>Embryophyta</taxon>
        <taxon>Tracheophyta</taxon>
        <taxon>Spermatophyta</taxon>
        <taxon>Magnoliopsida</taxon>
        <taxon>eudicotyledons</taxon>
        <taxon>Gunneridae</taxon>
        <taxon>Pentapetalae</taxon>
        <taxon>rosids</taxon>
        <taxon>fabids</taxon>
        <taxon>Rosales</taxon>
        <taxon>Rosaceae</taxon>
        <taxon>Rosoideae</taxon>
        <taxon>Rosoideae incertae sedis</taxon>
        <taxon>Rubus</taxon>
    </lineage>
</organism>
<keyword evidence="3" id="KW-1185">Reference proteome</keyword>
<comment type="caution">
    <text evidence="2">The sequence shown here is derived from an EMBL/GenBank/DDBJ whole genome shotgun (WGS) entry which is preliminary data.</text>
</comment>
<protein>
    <submittedName>
        <fullName evidence="2">Uncharacterized protein</fullName>
    </submittedName>
</protein>
<proteinExistence type="predicted"/>
<name>A0AAW1YQW5_RUBAR</name>
<evidence type="ECO:0000313" key="3">
    <source>
        <dbReference type="Proteomes" id="UP001457282"/>
    </source>
</evidence>
<reference evidence="2 3" key="1">
    <citation type="journal article" date="2023" name="G3 (Bethesda)">
        <title>A chromosome-length genome assembly and annotation of blackberry (Rubus argutus, cv. 'Hillquist').</title>
        <authorList>
            <person name="Bruna T."/>
            <person name="Aryal R."/>
            <person name="Dudchenko O."/>
            <person name="Sargent D.J."/>
            <person name="Mead D."/>
            <person name="Buti M."/>
            <person name="Cavallini A."/>
            <person name="Hytonen T."/>
            <person name="Andres J."/>
            <person name="Pham M."/>
            <person name="Weisz D."/>
            <person name="Mascagni F."/>
            <person name="Usai G."/>
            <person name="Natali L."/>
            <person name="Bassil N."/>
            <person name="Fernandez G.E."/>
            <person name="Lomsadze A."/>
            <person name="Armour M."/>
            <person name="Olukolu B."/>
            <person name="Poorten T."/>
            <person name="Britton C."/>
            <person name="Davik J."/>
            <person name="Ashrafi H."/>
            <person name="Aiden E.L."/>
            <person name="Borodovsky M."/>
            <person name="Worthington M."/>
        </authorList>
    </citation>
    <scope>NUCLEOTIDE SEQUENCE [LARGE SCALE GENOMIC DNA]</scope>
    <source>
        <strain evidence="2">PI 553951</strain>
    </source>
</reference>